<proteinExistence type="predicted"/>
<name>A0A653EBJ2_9MYCO</name>
<dbReference type="InterPro" id="IPR041657">
    <property type="entry name" value="HTH_17"/>
</dbReference>
<dbReference type="EMBL" id="LR589061">
    <property type="protein sequence ID" value="VTO94592.1"/>
    <property type="molecule type" value="Genomic_DNA"/>
</dbReference>
<evidence type="ECO:0000259" key="2">
    <source>
        <dbReference type="Pfam" id="PF12728"/>
    </source>
</evidence>
<dbReference type="GO" id="GO:0003677">
    <property type="term" value="F:DNA binding"/>
    <property type="evidence" value="ECO:0007669"/>
    <property type="project" value="InterPro"/>
</dbReference>
<gene>
    <name evidence="3" type="ORF">BIN_B_00063</name>
</gene>
<accession>A0A653EBJ2</accession>
<protein>
    <submittedName>
        <fullName evidence="3">Helix-turn-helix domain protein</fullName>
    </submittedName>
</protein>
<dbReference type="AlphaFoldDB" id="A0A653EBJ2"/>
<dbReference type="NCBIfam" id="TIGR01764">
    <property type="entry name" value="excise"/>
    <property type="match status" value="1"/>
</dbReference>
<dbReference type="Pfam" id="PF12728">
    <property type="entry name" value="HTH_17"/>
    <property type="match status" value="1"/>
</dbReference>
<organism evidence="3">
    <name type="scientific">Mycobacterium riyadhense</name>
    <dbReference type="NCBI Taxonomy" id="486698"/>
    <lineage>
        <taxon>Bacteria</taxon>
        <taxon>Bacillati</taxon>
        <taxon>Actinomycetota</taxon>
        <taxon>Actinomycetes</taxon>
        <taxon>Mycobacteriales</taxon>
        <taxon>Mycobacteriaceae</taxon>
        <taxon>Mycobacterium</taxon>
    </lineage>
</organism>
<dbReference type="InterPro" id="IPR010093">
    <property type="entry name" value="SinI_DNA-bd"/>
</dbReference>
<feature type="region of interest" description="Disordered" evidence="1">
    <location>
        <begin position="1"/>
        <end position="25"/>
    </location>
</feature>
<sequence>MATTKEPQKTRKARGKRSRGIEQEDTTIDADLANQALCALNQILDEPTQSSEAVDVTIEGHAKIVRLPRGLGEILRQILASAAAGRAVAVMPDHAELTTQQAADMLNVSRPHLIKLVEEGAIEYRKVGTHRRIQAASVREYLRRMELDTKKAADELTELTEELGLY</sequence>
<evidence type="ECO:0000313" key="3">
    <source>
        <dbReference type="EMBL" id="VTO94592.1"/>
    </source>
</evidence>
<reference evidence="3" key="1">
    <citation type="submission" date="2019-05" db="EMBL/GenBank/DDBJ databases">
        <authorList>
            <person name="Naeem R."/>
            <person name="Antony C."/>
            <person name="Guan Q."/>
        </authorList>
    </citation>
    <scope>NUCLEOTIDE SEQUENCE</scope>
    <source>
        <strain evidence="3">2</strain>
    </source>
</reference>
<feature type="domain" description="Helix-turn-helix" evidence="2">
    <location>
        <begin position="97"/>
        <end position="144"/>
    </location>
</feature>
<dbReference type="RefSeq" id="WP_204804982.1">
    <property type="nucleotide sequence ID" value="NZ_CAJMWL010000001.1"/>
</dbReference>
<evidence type="ECO:0000256" key="1">
    <source>
        <dbReference type="SAM" id="MobiDB-lite"/>
    </source>
</evidence>